<evidence type="ECO:0000313" key="2">
    <source>
        <dbReference type="EMBL" id="CAF9919847.1"/>
    </source>
</evidence>
<keyword evidence="3" id="KW-1185">Reference proteome</keyword>
<keyword evidence="1" id="KW-0175">Coiled coil</keyword>
<name>A0A8H3FBY8_9LECA</name>
<dbReference type="Proteomes" id="UP000664203">
    <property type="component" value="Unassembled WGS sequence"/>
</dbReference>
<reference evidence="2" key="1">
    <citation type="submission" date="2021-03" db="EMBL/GenBank/DDBJ databases">
        <authorList>
            <person name="Tagirdzhanova G."/>
        </authorList>
    </citation>
    <scope>NUCLEOTIDE SEQUENCE</scope>
</reference>
<sequence length="140" mass="15914">MGGMPIKYKKAISSFQSSSSLRLKAPGEISQNCIQKRGFLILHEIKPGFHLPLTLKDKKHRKKSIVRRDAFNKSCPLSIPVLGEPFIEIEDQLQQAHLEAHRLENEIRDYLQLQIGELALQESRKSIELSGSQIEEAKRG</sequence>
<comment type="caution">
    <text evidence="2">The sequence shown here is derived from an EMBL/GenBank/DDBJ whole genome shotgun (WGS) entry which is preliminary data.</text>
</comment>
<gene>
    <name evidence="2" type="ORF">ALECFALPRED_001319</name>
</gene>
<organism evidence="2 3">
    <name type="scientific">Alectoria fallacina</name>
    <dbReference type="NCBI Taxonomy" id="1903189"/>
    <lineage>
        <taxon>Eukaryota</taxon>
        <taxon>Fungi</taxon>
        <taxon>Dikarya</taxon>
        <taxon>Ascomycota</taxon>
        <taxon>Pezizomycotina</taxon>
        <taxon>Lecanoromycetes</taxon>
        <taxon>OSLEUM clade</taxon>
        <taxon>Lecanoromycetidae</taxon>
        <taxon>Lecanorales</taxon>
        <taxon>Lecanorineae</taxon>
        <taxon>Parmeliaceae</taxon>
        <taxon>Alectoria</taxon>
    </lineage>
</organism>
<protein>
    <submittedName>
        <fullName evidence="2">Uncharacterized protein</fullName>
    </submittedName>
</protein>
<evidence type="ECO:0000256" key="1">
    <source>
        <dbReference type="SAM" id="Coils"/>
    </source>
</evidence>
<feature type="coiled-coil region" evidence="1">
    <location>
        <begin position="86"/>
        <end position="113"/>
    </location>
</feature>
<dbReference type="AlphaFoldDB" id="A0A8H3FBY8"/>
<accession>A0A8H3FBY8</accession>
<dbReference type="OrthoDB" id="3231000at2759"/>
<dbReference type="EMBL" id="CAJPDR010000129">
    <property type="protein sequence ID" value="CAF9919847.1"/>
    <property type="molecule type" value="Genomic_DNA"/>
</dbReference>
<evidence type="ECO:0000313" key="3">
    <source>
        <dbReference type="Proteomes" id="UP000664203"/>
    </source>
</evidence>
<proteinExistence type="predicted"/>